<dbReference type="GO" id="GO:0048312">
    <property type="term" value="P:intracellular distribution of mitochondria"/>
    <property type="evidence" value="ECO:0007669"/>
    <property type="project" value="TreeGrafter"/>
</dbReference>
<dbReference type="GO" id="GO:0008017">
    <property type="term" value="F:microtubule binding"/>
    <property type="evidence" value="ECO:0007669"/>
    <property type="project" value="TreeGrafter"/>
</dbReference>
<dbReference type="AlphaFoldDB" id="J3NZS4"/>
<dbReference type="RefSeq" id="XP_009222857.1">
    <property type="nucleotide sequence ID" value="XM_009224593.1"/>
</dbReference>
<proteinExistence type="predicted"/>
<evidence type="ECO:0000313" key="6">
    <source>
        <dbReference type="Proteomes" id="UP000006039"/>
    </source>
</evidence>
<accession>J3NZS4</accession>
<evidence type="ECO:0000259" key="3">
    <source>
        <dbReference type="PROSITE" id="PS51718"/>
    </source>
</evidence>
<dbReference type="PANTHER" id="PTHR11566">
    <property type="entry name" value="DYNAMIN"/>
    <property type="match status" value="1"/>
</dbReference>
<dbReference type="Pfam" id="PF01031">
    <property type="entry name" value="Dynamin_M"/>
    <property type="match status" value="1"/>
</dbReference>
<dbReference type="eggNOG" id="KOG0446">
    <property type="taxonomic scope" value="Eukaryota"/>
</dbReference>
<dbReference type="GO" id="GO:0000266">
    <property type="term" value="P:mitochondrial fission"/>
    <property type="evidence" value="ECO:0007669"/>
    <property type="project" value="TreeGrafter"/>
</dbReference>
<evidence type="ECO:0008006" key="7">
    <source>
        <dbReference type="Google" id="ProtNLM"/>
    </source>
</evidence>
<feature type="domain" description="Dynamin-type G" evidence="3">
    <location>
        <begin position="1"/>
        <end position="136"/>
    </location>
</feature>
<dbReference type="Proteomes" id="UP000006039">
    <property type="component" value="Unassembled WGS sequence"/>
</dbReference>
<dbReference type="STRING" id="644352.J3NZS4"/>
<dbReference type="VEuPathDB" id="FungiDB:GGTG_06771"/>
<reference evidence="5" key="4">
    <citation type="journal article" date="2015" name="G3 (Bethesda)">
        <title>Genome sequences of three phytopathogenic species of the Magnaporthaceae family of fungi.</title>
        <authorList>
            <person name="Okagaki L.H."/>
            <person name="Nunes C.C."/>
            <person name="Sailsbery J."/>
            <person name="Clay B."/>
            <person name="Brown D."/>
            <person name="John T."/>
            <person name="Oh Y."/>
            <person name="Young N."/>
            <person name="Fitzgerald M."/>
            <person name="Haas B.J."/>
            <person name="Zeng Q."/>
            <person name="Young S."/>
            <person name="Adiconis X."/>
            <person name="Fan L."/>
            <person name="Levin J.Z."/>
            <person name="Mitchell T.K."/>
            <person name="Okubara P.A."/>
            <person name="Farman M.L."/>
            <person name="Kohn L.M."/>
            <person name="Birren B."/>
            <person name="Ma L.-J."/>
            <person name="Dean R.A."/>
        </authorList>
    </citation>
    <scope>NUCLEOTIDE SEQUENCE</scope>
    <source>
        <strain evidence="5">R3-111a-1</strain>
    </source>
</reference>
<dbReference type="GO" id="GO:0006897">
    <property type="term" value="P:endocytosis"/>
    <property type="evidence" value="ECO:0007669"/>
    <property type="project" value="TreeGrafter"/>
</dbReference>
<evidence type="ECO:0000313" key="4">
    <source>
        <dbReference type="EMBL" id="EJT76857.1"/>
    </source>
</evidence>
<dbReference type="GO" id="GO:0005525">
    <property type="term" value="F:GTP binding"/>
    <property type="evidence" value="ECO:0007669"/>
    <property type="project" value="InterPro"/>
</dbReference>
<gene>
    <name evidence="5" type="primary">20347229</name>
    <name evidence="4" type="ORF">GGTG_06771</name>
</gene>
<dbReference type="Gene3D" id="3.40.50.300">
    <property type="entry name" value="P-loop containing nucleotide triphosphate hydrolases"/>
    <property type="match status" value="1"/>
</dbReference>
<keyword evidence="6" id="KW-1185">Reference proteome</keyword>
<reference evidence="4" key="2">
    <citation type="submission" date="2010-07" db="EMBL/GenBank/DDBJ databases">
        <authorList>
            <consortium name="The Broad Institute Genome Sequencing Platform"/>
            <consortium name="Broad Institute Genome Sequencing Center for Infectious Disease"/>
            <person name="Ma L.-J."/>
            <person name="Dead R."/>
            <person name="Young S."/>
            <person name="Zeng Q."/>
            <person name="Koehrsen M."/>
            <person name="Alvarado L."/>
            <person name="Berlin A."/>
            <person name="Chapman S.B."/>
            <person name="Chen Z."/>
            <person name="Freedman E."/>
            <person name="Gellesch M."/>
            <person name="Goldberg J."/>
            <person name="Griggs A."/>
            <person name="Gujja S."/>
            <person name="Heilman E.R."/>
            <person name="Heiman D."/>
            <person name="Hepburn T."/>
            <person name="Howarth C."/>
            <person name="Jen D."/>
            <person name="Larson L."/>
            <person name="Mehta T."/>
            <person name="Neiman D."/>
            <person name="Pearson M."/>
            <person name="Roberts A."/>
            <person name="Saif S."/>
            <person name="Shea T."/>
            <person name="Shenoy N."/>
            <person name="Sisk P."/>
            <person name="Stolte C."/>
            <person name="Sykes S."/>
            <person name="Walk T."/>
            <person name="White J."/>
            <person name="Yandava C."/>
            <person name="Haas B."/>
            <person name="Nusbaum C."/>
            <person name="Birren B."/>
        </authorList>
    </citation>
    <scope>NUCLEOTIDE SEQUENCE</scope>
    <source>
        <strain evidence="4">R3-111a-1</strain>
    </source>
</reference>
<organism evidence="4">
    <name type="scientific">Gaeumannomyces tritici (strain R3-111a-1)</name>
    <name type="common">Wheat and barley take-all root rot fungus</name>
    <name type="synonym">Gaeumannomyces graminis var. tritici</name>
    <dbReference type="NCBI Taxonomy" id="644352"/>
    <lineage>
        <taxon>Eukaryota</taxon>
        <taxon>Fungi</taxon>
        <taxon>Dikarya</taxon>
        <taxon>Ascomycota</taxon>
        <taxon>Pezizomycotina</taxon>
        <taxon>Sordariomycetes</taxon>
        <taxon>Sordariomycetidae</taxon>
        <taxon>Magnaporthales</taxon>
        <taxon>Magnaporthaceae</taxon>
        <taxon>Gaeumannomyces</taxon>
    </lineage>
</organism>
<evidence type="ECO:0000259" key="2">
    <source>
        <dbReference type="PROSITE" id="PS51388"/>
    </source>
</evidence>
<dbReference type="PROSITE" id="PS51388">
    <property type="entry name" value="GED"/>
    <property type="match status" value="1"/>
</dbReference>
<dbReference type="HOGENOM" id="CLU_008964_7_2_1"/>
<dbReference type="SUPFAM" id="SSF52540">
    <property type="entry name" value="P-loop containing nucleoside triphosphate hydrolases"/>
    <property type="match status" value="1"/>
</dbReference>
<dbReference type="PROSITE" id="PS51718">
    <property type="entry name" value="G_DYNAMIN_2"/>
    <property type="match status" value="1"/>
</dbReference>
<reference evidence="6" key="1">
    <citation type="submission" date="2010-07" db="EMBL/GenBank/DDBJ databases">
        <title>The genome sequence of Gaeumannomyces graminis var. tritici strain R3-111a-1.</title>
        <authorList>
            <consortium name="The Broad Institute Genome Sequencing Platform"/>
            <person name="Ma L.-J."/>
            <person name="Dead R."/>
            <person name="Young S."/>
            <person name="Zeng Q."/>
            <person name="Koehrsen M."/>
            <person name="Alvarado L."/>
            <person name="Berlin A."/>
            <person name="Chapman S.B."/>
            <person name="Chen Z."/>
            <person name="Freedman E."/>
            <person name="Gellesch M."/>
            <person name="Goldberg J."/>
            <person name="Griggs A."/>
            <person name="Gujja S."/>
            <person name="Heilman E.R."/>
            <person name="Heiman D."/>
            <person name="Hepburn T."/>
            <person name="Howarth C."/>
            <person name="Jen D."/>
            <person name="Larson L."/>
            <person name="Mehta T."/>
            <person name="Neiman D."/>
            <person name="Pearson M."/>
            <person name="Roberts A."/>
            <person name="Saif S."/>
            <person name="Shea T."/>
            <person name="Shenoy N."/>
            <person name="Sisk P."/>
            <person name="Stolte C."/>
            <person name="Sykes S."/>
            <person name="Walk T."/>
            <person name="White J."/>
            <person name="Yandava C."/>
            <person name="Haas B."/>
            <person name="Nusbaum C."/>
            <person name="Birren B."/>
        </authorList>
    </citation>
    <scope>NUCLEOTIDE SEQUENCE [LARGE SCALE GENOMIC DNA]</scope>
    <source>
        <strain evidence="6">R3-111a-1</strain>
    </source>
</reference>
<dbReference type="GO" id="GO:0016559">
    <property type="term" value="P:peroxisome fission"/>
    <property type="evidence" value="ECO:0007669"/>
    <property type="project" value="TreeGrafter"/>
</dbReference>
<dbReference type="InterPro" id="IPR045063">
    <property type="entry name" value="Dynamin_N"/>
</dbReference>
<name>J3NZS4_GAET3</name>
<dbReference type="PANTHER" id="PTHR11566:SF215">
    <property type="entry name" value="DYNAMIN GTPASE"/>
    <property type="match status" value="1"/>
</dbReference>
<dbReference type="InterPro" id="IPR020850">
    <property type="entry name" value="GED_dom"/>
</dbReference>
<dbReference type="GO" id="GO:0003924">
    <property type="term" value="F:GTPase activity"/>
    <property type="evidence" value="ECO:0007669"/>
    <property type="project" value="TreeGrafter"/>
</dbReference>
<reference evidence="5" key="5">
    <citation type="submission" date="2018-04" db="UniProtKB">
        <authorList>
            <consortium name="EnsemblFungi"/>
        </authorList>
    </citation>
    <scope>IDENTIFICATION</scope>
    <source>
        <strain evidence="5">R3-111a-1</strain>
    </source>
</reference>
<dbReference type="InterPro" id="IPR022812">
    <property type="entry name" value="Dynamin"/>
</dbReference>
<protein>
    <recommendedName>
        <fullName evidence="7">GED domain-containing protein</fullName>
    </recommendedName>
</protein>
<dbReference type="GO" id="GO:0005874">
    <property type="term" value="C:microtubule"/>
    <property type="evidence" value="ECO:0007669"/>
    <property type="project" value="TreeGrafter"/>
</dbReference>
<dbReference type="EnsemblFungi" id="EJT76857">
    <property type="protein sequence ID" value="EJT76857"/>
    <property type="gene ID" value="GGTG_06771"/>
</dbReference>
<dbReference type="InterPro" id="IPR027417">
    <property type="entry name" value="P-loop_NTPase"/>
</dbReference>
<evidence type="ECO:0000313" key="5">
    <source>
        <dbReference type="EnsemblFungi" id="EJT76857"/>
    </source>
</evidence>
<dbReference type="InterPro" id="IPR000375">
    <property type="entry name" value="Dynamin_stalk"/>
</dbReference>
<feature type="region of interest" description="Disordered" evidence="1">
    <location>
        <begin position="222"/>
        <end position="243"/>
    </location>
</feature>
<dbReference type="PRINTS" id="PR00195">
    <property type="entry name" value="DYNAMIN"/>
</dbReference>
<feature type="domain" description="GED" evidence="2">
    <location>
        <begin position="458"/>
        <end position="552"/>
    </location>
</feature>
<dbReference type="GO" id="GO:0005739">
    <property type="term" value="C:mitochondrion"/>
    <property type="evidence" value="ECO:0007669"/>
    <property type="project" value="TreeGrafter"/>
</dbReference>
<dbReference type="EMBL" id="GL385397">
    <property type="protein sequence ID" value="EJT76857.1"/>
    <property type="molecule type" value="Genomic_DNA"/>
</dbReference>
<dbReference type="Gene3D" id="1.20.120.1240">
    <property type="entry name" value="Dynamin, middle domain"/>
    <property type="match status" value="1"/>
</dbReference>
<reference evidence="4" key="3">
    <citation type="submission" date="2010-09" db="EMBL/GenBank/DDBJ databases">
        <title>Annotation of Gaeumannomyces graminis var. tritici R3-111a-1.</title>
        <authorList>
            <consortium name="The Broad Institute Genome Sequencing Platform"/>
            <person name="Ma L.-J."/>
            <person name="Dead R."/>
            <person name="Young S.K."/>
            <person name="Zeng Q."/>
            <person name="Gargeya S."/>
            <person name="Fitzgerald M."/>
            <person name="Haas B."/>
            <person name="Abouelleil A."/>
            <person name="Alvarado L."/>
            <person name="Arachchi H.M."/>
            <person name="Berlin A."/>
            <person name="Brown A."/>
            <person name="Chapman S.B."/>
            <person name="Chen Z."/>
            <person name="Dunbar C."/>
            <person name="Freedman E."/>
            <person name="Gearin G."/>
            <person name="Gellesch M."/>
            <person name="Goldberg J."/>
            <person name="Griggs A."/>
            <person name="Gujja S."/>
            <person name="Heiman D."/>
            <person name="Howarth C."/>
            <person name="Larson L."/>
            <person name="Lui A."/>
            <person name="MacDonald P.J.P."/>
            <person name="Mehta T."/>
            <person name="Montmayeur A."/>
            <person name="Murphy C."/>
            <person name="Neiman D."/>
            <person name="Pearson M."/>
            <person name="Priest M."/>
            <person name="Roberts A."/>
            <person name="Saif S."/>
            <person name="Shea T."/>
            <person name="Shenoy N."/>
            <person name="Sisk P."/>
            <person name="Stolte C."/>
            <person name="Sykes S."/>
            <person name="Yandava C."/>
            <person name="Wortman J."/>
            <person name="Nusbaum C."/>
            <person name="Birren B."/>
        </authorList>
    </citation>
    <scope>NUCLEOTIDE SEQUENCE</scope>
    <source>
        <strain evidence="4">R3-111a-1</strain>
    </source>
</reference>
<dbReference type="InterPro" id="IPR030381">
    <property type="entry name" value="G_DYNAMIN_dom"/>
</dbReference>
<dbReference type="GeneID" id="20347229"/>
<dbReference type="OrthoDB" id="415706at2759"/>
<sequence>MKYMRDSRTIILAVVPANVDPATQEILKLAKQVDPDMKRTMGVLTKPDLAIEKAVRQIAIDHVTGKRSDLTLGYYIVKNRSSDEIDMTLKAGQDAEIHFFAKKPWSALRKVDRAGIKALKTQVRNLLTDLVKHEFRQLRVEVEGHLTELRDEELALGPHRSDRNAQRAYLGNICDQFQVITRDALSANYASQSNFFFKEQHRLITRIVELNEQFSAAIQNKGHTRAFSQDEGDTEPAVQSSLQPNVGSPVSKLFPVIRKIRTQRGDPHGDAQIKKLHDIQYPTDNSDDIMDYIKGVYTNSRGADLGTFNGSVLAAVFLDQTKNWDPITKAYVLIAESFVTFFIKEAILSICNDKRVGEELYDNLLRDQLCQCFARARAHAKSLLDIERKSPTFTLNHYFNDNLSKTQGARLTAIIKKAASRDYDVGLFDGKQPIYTLTEGQLETIAIQNNQSNSEHMQKYIHDVLKSYYKVSMKRFVDNICLHVIHHDMLFSPNGPLHIFTSKLIHTLDDDQLDQFAGEDHVVKARREKLAREITSFRAALEVLQGSSRDSH</sequence>
<dbReference type="Pfam" id="PF00350">
    <property type="entry name" value="Dynamin_N"/>
    <property type="match status" value="1"/>
</dbReference>
<evidence type="ECO:0000256" key="1">
    <source>
        <dbReference type="SAM" id="MobiDB-lite"/>
    </source>
</evidence>
<dbReference type="GO" id="GO:0016020">
    <property type="term" value="C:membrane"/>
    <property type="evidence" value="ECO:0007669"/>
    <property type="project" value="TreeGrafter"/>
</dbReference>